<dbReference type="Proteomes" id="UP000246661">
    <property type="component" value="Unassembled WGS sequence"/>
</dbReference>
<keyword evidence="2" id="KW-1185">Reference proteome</keyword>
<protein>
    <submittedName>
        <fullName evidence="1">Uncharacterized protein</fullName>
    </submittedName>
</protein>
<proteinExistence type="predicted"/>
<comment type="caution">
    <text evidence="1">The sequence shown here is derived from an EMBL/GenBank/DDBJ whole genome shotgun (WGS) entry which is preliminary data.</text>
</comment>
<accession>A0A317QQ80</accession>
<sequence>MALGGLIERQLQGEDAVRVDGPDGLRHRLLRADGLDDRVRAEDGADLRLTVCTAVPGSPSEDGLTLLASRAASAGEEQAEDRTGDRV</sequence>
<evidence type="ECO:0000313" key="2">
    <source>
        <dbReference type="Proteomes" id="UP000246661"/>
    </source>
</evidence>
<reference evidence="2" key="1">
    <citation type="submission" date="2018-05" db="EMBL/GenBank/DDBJ databases">
        <authorList>
            <person name="Klenk H.-P."/>
            <person name="Huntemann M."/>
            <person name="Clum A."/>
            <person name="Pillay M."/>
            <person name="Palaniappan K."/>
            <person name="Varghese N."/>
            <person name="Mikhailova N."/>
            <person name="Stamatis D."/>
            <person name="Reddy T."/>
            <person name="Daum C."/>
            <person name="Shapiro N."/>
            <person name="Ivanova N."/>
            <person name="Kyrpides N."/>
            <person name="Woyke T."/>
        </authorList>
    </citation>
    <scope>NUCLEOTIDE SEQUENCE [LARGE SCALE GENOMIC DNA]</scope>
    <source>
        <strain evidence="2">DSM 45417</strain>
    </source>
</reference>
<gene>
    <name evidence="1" type="ORF">JD79_02976</name>
</gene>
<evidence type="ECO:0000313" key="1">
    <source>
        <dbReference type="EMBL" id="PWW23800.1"/>
    </source>
</evidence>
<name>A0A317QQ80_9ACTN</name>
<organism evidence="1 2">
    <name type="scientific">Geodermatophilus normandii</name>
    <dbReference type="NCBI Taxonomy" id="1137989"/>
    <lineage>
        <taxon>Bacteria</taxon>
        <taxon>Bacillati</taxon>
        <taxon>Actinomycetota</taxon>
        <taxon>Actinomycetes</taxon>
        <taxon>Geodermatophilales</taxon>
        <taxon>Geodermatophilaceae</taxon>
        <taxon>Geodermatophilus</taxon>
    </lineage>
</organism>
<dbReference type="AlphaFoldDB" id="A0A317QQ80"/>
<dbReference type="EMBL" id="QGTX01000001">
    <property type="protein sequence ID" value="PWW23800.1"/>
    <property type="molecule type" value="Genomic_DNA"/>
</dbReference>